<evidence type="ECO:0000313" key="2">
    <source>
        <dbReference type="Proteomes" id="UP001221686"/>
    </source>
</evidence>
<sequence>MSKKTRRHHTPDQKINLLRRHHLEKVPVSEVCEGAELQPSVFYGWQYHLFEHGAAAFGESRKRVETIAP</sequence>
<evidence type="ECO:0000313" key="1">
    <source>
        <dbReference type="EMBL" id="MDC0722479.1"/>
    </source>
</evidence>
<protein>
    <submittedName>
        <fullName evidence="1">Transposase</fullName>
    </submittedName>
</protein>
<dbReference type="Pfam" id="PF01527">
    <property type="entry name" value="HTH_Tnp_1"/>
    <property type="match status" value="1"/>
</dbReference>
<organism evidence="1 2">
    <name type="scientific">Nannocystis bainbridge</name>
    <dbReference type="NCBI Taxonomy" id="2995303"/>
    <lineage>
        <taxon>Bacteria</taxon>
        <taxon>Pseudomonadati</taxon>
        <taxon>Myxococcota</taxon>
        <taxon>Polyangia</taxon>
        <taxon>Nannocystales</taxon>
        <taxon>Nannocystaceae</taxon>
        <taxon>Nannocystis</taxon>
    </lineage>
</organism>
<gene>
    <name evidence="1" type="ORF">POL25_36660</name>
</gene>
<keyword evidence="2" id="KW-1185">Reference proteome</keyword>
<dbReference type="SUPFAM" id="SSF48295">
    <property type="entry name" value="TrpR-like"/>
    <property type="match status" value="1"/>
</dbReference>
<dbReference type="Gene3D" id="1.10.10.10">
    <property type="entry name" value="Winged helix-like DNA-binding domain superfamily/Winged helix DNA-binding domain"/>
    <property type="match status" value="1"/>
</dbReference>
<dbReference type="InterPro" id="IPR036388">
    <property type="entry name" value="WH-like_DNA-bd_sf"/>
</dbReference>
<dbReference type="InterPro" id="IPR010921">
    <property type="entry name" value="Trp_repressor/repl_initiator"/>
</dbReference>
<dbReference type="RefSeq" id="WP_272091008.1">
    <property type="nucleotide sequence ID" value="NZ_JAQNDL010000003.1"/>
</dbReference>
<name>A0ABT5E9G3_9BACT</name>
<comment type="caution">
    <text evidence="1">The sequence shown here is derived from an EMBL/GenBank/DDBJ whole genome shotgun (WGS) entry which is preliminary data.</text>
</comment>
<reference evidence="1 2" key="1">
    <citation type="submission" date="2022-11" db="EMBL/GenBank/DDBJ databases">
        <title>Minimal conservation of predation-associated metabolite biosynthetic gene clusters underscores biosynthetic potential of Myxococcota including descriptions for ten novel species: Archangium lansinium sp. nov., Myxococcus landrumus sp. nov., Nannocystis bai.</title>
        <authorList>
            <person name="Ahearne A."/>
            <person name="Stevens C."/>
            <person name="Dowd S."/>
        </authorList>
    </citation>
    <scope>NUCLEOTIDE SEQUENCE [LARGE SCALE GENOMIC DNA]</scope>
    <source>
        <strain evidence="1 2">BB15-2</strain>
    </source>
</reference>
<dbReference type="InterPro" id="IPR002514">
    <property type="entry name" value="Transposase_8"/>
</dbReference>
<proteinExistence type="predicted"/>
<dbReference type="EMBL" id="JAQNDL010000003">
    <property type="protein sequence ID" value="MDC0722479.1"/>
    <property type="molecule type" value="Genomic_DNA"/>
</dbReference>
<dbReference type="Proteomes" id="UP001221686">
    <property type="component" value="Unassembled WGS sequence"/>
</dbReference>
<accession>A0ABT5E9G3</accession>